<dbReference type="Proteomes" id="UP001276564">
    <property type="component" value="Unassembled WGS sequence"/>
</dbReference>
<gene>
    <name evidence="2" type="ORF">RFM23_07155</name>
</gene>
<comment type="caution">
    <text evidence="2">The sequence shown here is derived from an EMBL/GenBank/DDBJ whole genome shotgun (WGS) entry which is preliminary data.</text>
</comment>
<sequence length="98" mass="10226">MRLFWAIVLLMTRGLFSAARGEERIALVVAGPAGDGAPAVAVRIAASLRQIGFAVGLLSHGEDRTGPQSSRPSLREQMPTETNSAPQGLGTCAPKLLS</sequence>
<dbReference type="EMBL" id="JAVIIP010000003">
    <property type="protein sequence ID" value="MDX8537399.1"/>
    <property type="molecule type" value="Genomic_DNA"/>
</dbReference>
<evidence type="ECO:0000313" key="2">
    <source>
        <dbReference type="EMBL" id="MDX8537399.1"/>
    </source>
</evidence>
<name>A0ABU5AJD5_9HYPH</name>
<evidence type="ECO:0000256" key="1">
    <source>
        <dbReference type="SAM" id="MobiDB-lite"/>
    </source>
</evidence>
<accession>A0ABU5AJD5</accession>
<protein>
    <submittedName>
        <fullName evidence="2">Uncharacterized protein</fullName>
    </submittedName>
</protein>
<reference evidence="2 3" key="1">
    <citation type="submission" date="2023-08" db="EMBL/GenBank/DDBJ databases">
        <title>Implementing the SeqCode for naming new Mesorhizobium species isolated from Vachellia karroo root nodules.</title>
        <authorList>
            <person name="Van Lill M."/>
        </authorList>
    </citation>
    <scope>NUCLEOTIDE SEQUENCE [LARGE SCALE GENOMIC DNA]</scope>
    <source>
        <strain evidence="2 3">VK4B</strain>
    </source>
</reference>
<keyword evidence="3" id="KW-1185">Reference proteome</keyword>
<evidence type="ECO:0000313" key="3">
    <source>
        <dbReference type="Proteomes" id="UP001276564"/>
    </source>
</evidence>
<feature type="region of interest" description="Disordered" evidence="1">
    <location>
        <begin position="59"/>
        <end position="98"/>
    </location>
</feature>
<proteinExistence type="predicted"/>
<organism evidence="2 3">
    <name type="scientific">Mesorhizobium abyssinicae</name>
    <dbReference type="NCBI Taxonomy" id="1209958"/>
    <lineage>
        <taxon>Bacteria</taxon>
        <taxon>Pseudomonadati</taxon>
        <taxon>Pseudomonadota</taxon>
        <taxon>Alphaproteobacteria</taxon>
        <taxon>Hyphomicrobiales</taxon>
        <taxon>Phyllobacteriaceae</taxon>
        <taxon>Mesorhizobium</taxon>
    </lineage>
</organism>
<dbReference type="RefSeq" id="WP_127287428.1">
    <property type="nucleotide sequence ID" value="NZ_JAVIIP010000003.1"/>
</dbReference>